<keyword evidence="3" id="KW-1185">Reference proteome</keyword>
<proteinExistence type="predicted"/>
<dbReference type="AlphaFoldDB" id="A0AAV4CIP7"/>
<protein>
    <submittedName>
        <fullName evidence="2">Uncharacterized protein</fullName>
    </submittedName>
</protein>
<name>A0AAV4CIP7_9GAST</name>
<reference evidence="2 3" key="1">
    <citation type="journal article" date="2021" name="Elife">
        <title>Chloroplast acquisition without the gene transfer in kleptoplastic sea slugs, Plakobranchus ocellatus.</title>
        <authorList>
            <person name="Maeda T."/>
            <person name="Takahashi S."/>
            <person name="Yoshida T."/>
            <person name="Shimamura S."/>
            <person name="Takaki Y."/>
            <person name="Nagai Y."/>
            <person name="Toyoda A."/>
            <person name="Suzuki Y."/>
            <person name="Arimoto A."/>
            <person name="Ishii H."/>
            <person name="Satoh N."/>
            <person name="Nishiyama T."/>
            <person name="Hasebe M."/>
            <person name="Maruyama T."/>
            <person name="Minagawa J."/>
            <person name="Obokata J."/>
            <person name="Shigenobu S."/>
        </authorList>
    </citation>
    <scope>NUCLEOTIDE SEQUENCE [LARGE SCALE GENOMIC DNA]</scope>
</reference>
<accession>A0AAV4CIP7</accession>
<evidence type="ECO:0000313" key="2">
    <source>
        <dbReference type="EMBL" id="GFO31685.1"/>
    </source>
</evidence>
<feature type="region of interest" description="Disordered" evidence="1">
    <location>
        <begin position="1"/>
        <end position="84"/>
    </location>
</feature>
<evidence type="ECO:0000256" key="1">
    <source>
        <dbReference type="SAM" id="MobiDB-lite"/>
    </source>
</evidence>
<sequence length="84" mass="9338">MTPSNDRNNFVGVLADEMNSPQQGDLRPWDPPPGQVAYDEARNRDRRVPADLRADSPATLPPTPHRAKADTPGSEWISPNKKIH</sequence>
<dbReference type="Proteomes" id="UP000735302">
    <property type="component" value="Unassembled WGS sequence"/>
</dbReference>
<feature type="compositionally biased region" description="Basic and acidic residues" evidence="1">
    <location>
        <begin position="39"/>
        <end position="54"/>
    </location>
</feature>
<dbReference type="EMBL" id="BLXT01006415">
    <property type="protein sequence ID" value="GFO31685.1"/>
    <property type="molecule type" value="Genomic_DNA"/>
</dbReference>
<gene>
    <name evidence="2" type="ORF">PoB_005819000</name>
</gene>
<evidence type="ECO:0000313" key="3">
    <source>
        <dbReference type="Proteomes" id="UP000735302"/>
    </source>
</evidence>
<comment type="caution">
    <text evidence="2">The sequence shown here is derived from an EMBL/GenBank/DDBJ whole genome shotgun (WGS) entry which is preliminary data.</text>
</comment>
<organism evidence="2 3">
    <name type="scientific">Plakobranchus ocellatus</name>
    <dbReference type="NCBI Taxonomy" id="259542"/>
    <lineage>
        <taxon>Eukaryota</taxon>
        <taxon>Metazoa</taxon>
        <taxon>Spiralia</taxon>
        <taxon>Lophotrochozoa</taxon>
        <taxon>Mollusca</taxon>
        <taxon>Gastropoda</taxon>
        <taxon>Heterobranchia</taxon>
        <taxon>Euthyneura</taxon>
        <taxon>Panpulmonata</taxon>
        <taxon>Sacoglossa</taxon>
        <taxon>Placobranchoidea</taxon>
        <taxon>Plakobranchidae</taxon>
        <taxon>Plakobranchus</taxon>
    </lineage>
</organism>